<dbReference type="Pfam" id="PF03372">
    <property type="entry name" value="Exo_endo_phos"/>
    <property type="match status" value="1"/>
</dbReference>
<reference evidence="2 3" key="1">
    <citation type="journal article" date="2015" name="Phytopathology">
        <title>Genomes of Candidatus Liberibacter solanacearum haplotype A from New Zealand and the USA suggest significant genome plasticity in the species.</title>
        <authorList>
            <person name="Thompson S.M."/>
            <person name="Johnson C.P."/>
            <person name="Lu A.Y."/>
            <person name="Frampton R.A."/>
            <person name="Sullivan K.L."/>
            <person name="Fiers M.W."/>
            <person name="Crowhurst R.N."/>
            <person name="Pitman A.R."/>
            <person name="Scott I."/>
            <person name="Gudmestad N.C."/>
            <person name="Smith G.R."/>
        </authorList>
    </citation>
    <scope>NUCLEOTIDE SEQUENCE [LARGE SCALE GENOMIC DNA]</scope>
    <source>
        <strain evidence="2 3">LsoNZ1</strain>
    </source>
</reference>
<dbReference type="Proteomes" id="UP000033731">
    <property type="component" value="Unassembled WGS sequence"/>
</dbReference>
<evidence type="ECO:0000259" key="1">
    <source>
        <dbReference type="Pfam" id="PF03372"/>
    </source>
</evidence>
<proteinExistence type="predicted"/>
<sequence length="321" mass="37556">MKMHVLMIELLTKSIYEKTIFPLLRSVALVLFFCFIPNENFAQRIRIASWNINTLSEKSGMPLLKNSVVREDADYDLLRRYAERLNADIVCLQEMGSYAAIKRVFPEDTWEILYSGNDSDEHTVHTAIVARKGTVHVLEKSYLSMDTNKLDSKAGKRRSVEILFAVNGIKIWLLDIHLKSFCFVDSLKDAYTLSCYTLNLQVNWLKKWIHQKKSSNIPFIIAGDFNRKINHFGDNDELWGEISKDTILIRVPNKKRSWCNAHKSIRKREPIDFFVMDQNAYKYLIENSYSEVSYIEEDIKKRGYRLSDHCPITTDYNFENL</sequence>
<evidence type="ECO:0000313" key="3">
    <source>
        <dbReference type="Proteomes" id="UP000033731"/>
    </source>
</evidence>
<dbReference type="GO" id="GO:0016787">
    <property type="term" value="F:hydrolase activity"/>
    <property type="evidence" value="ECO:0007669"/>
    <property type="project" value="UniProtKB-KW"/>
</dbReference>
<gene>
    <name evidence="2" type="ORF">DJ66_0877</name>
</gene>
<name>A0A0F4VNA6_9HYPH</name>
<dbReference type="InterPro" id="IPR036691">
    <property type="entry name" value="Endo/exonu/phosph_ase_sf"/>
</dbReference>
<evidence type="ECO:0000313" key="2">
    <source>
        <dbReference type="EMBL" id="KJZ82142.1"/>
    </source>
</evidence>
<dbReference type="PATRIC" id="fig|556287.9.peg.904"/>
<dbReference type="InterPro" id="IPR005135">
    <property type="entry name" value="Endo/exonuclease/phosphatase"/>
</dbReference>
<comment type="caution">
    <text evidence="2">The sequence shown here is derived from an EMBL/GenBank/DDBJ whole genome shotgun (WGS) entry which is preliminary data.</text>
</comment>
<feature type="domain" description="Endonuclease/exonuclease/phosphatase" evidence="1">
    <location>
        <begin position="48"/>
        <end position="227"/>
    </location>
</feature>
<dbReference type="EMBL" id="JMTK01000002">
    <property type="protein sequence ID" value="KJZ82142.1"/>
    <property type="molecule type" value="Genomic_DNA"/>
</dbReference>
<keyword evidence="3" id="KW-1185">Reference proteome</keyword>
<dbReference type="AlphaFoldDB" id="A0A0F4VNA6"/>
<dbReference type="Gene3D" id="3.60.10.10">
    <property type="entry name" value="Endonuclease/exonuclease/phosphatase"/>
    <property type="match status" value="1"/>
</dbReference>
<keyword evidence="2" id="KW-0378">Hydrolase</keyword>
<organism evidence="2 3">
    <name type="scientific">Candidatus Liberibacter solanacearum</name>
    <dbReference type="NCBI Taxonomy" id="556287"/>
    <lineage>
        <taxon>Bacteria</taxon>
        <taxon>Pseudomonadati</taxon>
        <taxon>Pseudomonadota</taxon>
        <taxon>Alphaproteobacteria</taxon>
        <taxon>Hyphomicrobiales</taxon>
        <taxon>Rhizobiaceae</taxon>
        <taxon>Liberibacter</taxon>
    </lineage>
</organism>
<protein>
    <submittedName>
        <fullName evidence="2">Metal-dependent hydrolase</fullName>
    </submittedName>
</protein>
<accession>A0A0F4VNA6</accession>
<dbReference type="SUPFAM" id="SSF56219">
    <property type="entry name" value="DNase I-like"/>
    <property type="match status" value="1"/>
</dbReference>